<comment type="catalytic activity">
    <reaction evidence="1">
        <text>ATP + protein L-histidine = ADP + protein N-phospho-L-histidine.</text>
        <dbReference type="EC" id="2.7.13.3"/>
    </reaction>
</comment>
<keyword evidence="4 8" id="KW-0418">Kinase</keyword>
<protein>
    <recommendedName>
        <fullName evidence="2">histidine kinase</fullName>
        <ecNumber evidence="2">2.7.13.3</ecNumber>
    </recommendedName>
</protein>
<evidence type="ECO:0000256" key="3">
    <source>
        <dbReference type="ARBA" id="ARBA00022679"/>
    </source>
</evidence>
<evidence type="ECO:0000313" key="9">
    <source>
        <dbReference type="Proteomes" id="UP000236735"/>
    </source>
</evidence>
<dbReference type="Proteomes" id="UP000236735">
    <property type="component" value="Unassembled WGS sequence"/>
</dbReference>
<reference evidence="8 9" key="1">
    <citation type="submission" date="2016-10" db="EMBL/GenBank/DDBJ databases">
        <authorList>
            <person name="de Groot N.N."/>
        </authorList>
    </citation>
    <scope>NUCLEOTIDE SEQUENCE [LARGE SCALE GENOMIC DNA]</scope>
    <source>
        <strain evidence="8 9">AR32</strain>
    </source>
</reference>
<dbReference type="Gene3D" id="3.30.565.10">
    <property type="entry name" value="Histidine kinase-like ATPase, C-terminal domain"/>
    <property type="match status" value="1"/>
</dbReference>
<keyword evidence="6" id="KW-1133">Transmembrane helix</keyword>
<dbReference type="SUPFAM" id="SSF55874">
    <property type="entry name" value="ATPase domain of HSP90 chaperone/DNA topoisomerase II/histidine kinase"/>
    <property type="match status" value="1"/>
</dbReference>
<dbReference type="InterPro" id="IPR050736">
    <property type="entry name" value="Sensor_HK_Regulatory"/>
</dbReference>
<dbReference type="SMART" id="SM00387">
    <property type="entry name" value="HATPase_c"/>
    <property type="match status" value="1"/>
</dbReference>
<dbReference type="InterPro" id="IPR005467">
    <property type="entry name" value="His_kinase_dom"/>
</dbReference>
<dbReference type="EMBL" id="FNUV01000003">
    <property type="protein sequence ID" value="SEF74530.1"/>
    <property type="molecule type" value="Genomic_DNA"/>
</dbReference>
<evidence type="ECO:0000259" key="7">
    <source>
        <dbReference type="PROSITE" id="PS50109"/>
    </source>
</evidence>
<dbReference type="AlphaFoldDB" id="A0A1H5UHL8"/>
<accession>A0A1H5UHL8</accession>
<dbReference type="InterPro" id="IPR036890">
    <property type="entry name" value="HATPase_C_sf"/>
</dbReference>
<dbReference type="EC" id="2.7.13.3" evidence="2"/>
<dbReference type="InterPro" id="IPR003594">
    <property type="entry name" value="HATPase_dom"/>
</dbReference>
<dbReference type="Pfam" id="PF02518">
    <property type="entry name" value="HATPase_c"/>
    <property type="match status" value="1"/>
</dbReference>
<feature type="transmembrane region" description="Helical" evidence="6">
    <location>
        <begin position="6"/>
        <end position="31"/>
    </location>
</feature>
<evidence type="ECO:0000256" key="6">
    <source>
        <dbReference type="SAM" id="Phobius"/>
    </source>
</evidence>
<dbReference type="PANTHER" id="PTHR43711">
    <property type="entry name" value="TWO-COMPONENT HISTIDINE KINASE"/>
    <property type="match status" value="1"/>
</dbReference>
<proteinExistence type="predicted"/>
<dbReference type="GO" id="GO:0004673">
    <property type="term" value="F:protein histidine kinase activity"/>
    <property type="evidence" value="ECO:0007669"/>
    <property type="project" value="UniProtKB-EC"/>
</dbReference>
<evidence type="ECO:0000256" key="4">
    <source>
        <dbReference type="ARBA" id="ARBA00022777"/>
    </source>
</evidence>
<dbReference type="PROSITE" id="PS50109">
    <property type="entry name" value="HIS_KIN"/>
    <property type="match status" value="1"/>
</dbReference>
<organism evidence="8 9">
    <name type="scientific">Xylanibacter ruminicola</name>
    <name type="common">Prevotella ruminicola</name>
    <dbReference type="NCBI Taxonomy" id="839"/>
    <lineage>
        <taxon>Bacteria</taxon>
        <taxon>Pseudomonadati</taxon>
        <taxon>Bacteroidota</taxon>
        <taxon>Bacteroidia</taxon>
        <taxon>Bacteroidales</taxon>
        <taxon>Prevotellaceae</taxon>
        <taxon>Xylanibacter</taxon>
    </lineage>
</organism>
<evidence type="ECO:0000256" key="5">
    <source>
        <dbReference type="ARBA" id="ARBA00023012"/>
    </source>
</evidence>
<keyword evidence="5" id="KW-0902">Two-component regulatory system</keyword>
<sequence>MMTATIPQIIANVIAALIIISLVIAFTGVYWRRAISKVEAVSKQTTDLLKANHETDVQKRLEKQMETVRLDRMKDRVTLEKQTQMLKSKLDFYYKVLSEVQLLHNGMTSYMELLNSADLEPGQEEWNMVRQQMDERADYIREMVDSTLKIMIYEDMKEIERKDHVLVNSFCQDVFESCQYYMTGNVDLRVETRLDDDDKILTNMKLLQQVLLNLLRCSLQFTHEGEIVLVVKRCHQQNELSFAVSDTGLGIPEEAKESAFERIRNTDVSIKIVVVRLRLCRALVRLLGGTIYQDPHRKKGTSMVFTIKA</sequence>
<name>A0A1H5UHL8_XYLRU</name>
<keyword evidence="3" id="KW-0808">Transferase</keyword>
<gene>
    <name evidence="8" type="ORF">SAMN05216354_1479</name>
</gene>
<feature type="domain" description="Histidine kinase" evidence="7">
    <location>
        <begin position="95"/>
        <end position="309"/>
    </location>
</feature>
<evidence type="ECO:0000256" key="2">
    <source>
        <dbReference type="ARBA" id="ARBA00012438"/>
    </source>
</evidence>
<keyword evidence="6" id="KW-0812">Transmembrane</keyword>
<dbReference type="GO" id="GO:0000160">
    <property type="term" value="P:phosphorelay signal transduction system"/>
    <property type="evidence" value="ECO:0007669"/>
    <property type="project" value="UniProtKB-KW"/>
</dbReference>
<evidence type="ECO:0000313" key="8">
    <source>
        <dbReference type="EMBL" id="SEF74530.1"/>
    </source>
</evidence>
<dbReference type="PANTHER" id="PTHR43711:SF26">
    <property type="entry name" value="SENSOR HISTIDINE KINASE RCSC"/>
    <property type="match status" value="1"/>
</dbReference>
<evidence type="ECO:0000256" key="1">
    <source>
        <dbReference type="ARBA" id="ARBA00000085"/>
    </source>
</evidence>
<keyword evidence="6" id="KW-0472">Membrane</keyword>